<keyword evidence="1" id="KW-1133">Transmembrane helix</keyword>
<evidence type="ECO:0000313" key="3">
    <source>
        <dbReference type="EMBL" id="KFB46244.1"/>
    </source>
</evidence>
<protein>
    <recommendedName>
        <fullName evidence="6">Secreted protein</fullName>
    </recommendedName>
</protein>
<evidence type="ECO:0000256" key="2">
    <source>
        <dbReference type="SAM" id="SignalP"/>
    </source>
</evidence>
<proteinExistence type="predicted"/>
<accession>A0A084W7Q0</accession>
<gene>
    <name evidence="3" type="ORF">ZHAS_00014132</name>
</gene>
<dbReference type="EnsemblMetazoa" id="ASIC014132-RA">
    <property type="protein sequence ID" value="ASIC014132-PA"/>
    <property type="gene ID" value="ASIC014132"/>
</dbReference>
<keyword evidence="5" id="KW-1185">Reference proteome</keyword>
<feature type="chain" id="PRO_5001784391" description="Secreted protein" evidence="2">
    <location>
        <begin position="22"/>
        <end position="70"/>
    </location>
</feature>
<dbReference type="AlphaFoldDB" id="A0A084W7Q0"/>
<dbReference type="EMBL" id="KE525315">
    <property type="protein sequence ID" value="KFB46244.1"/>
    <property type="molecule type" value="Genomic_DNA"/>
</dbReference>
<evidence type="ECO:0000313" key="5">
    <source>
        <dbReference type="Proteomes" id="UP000030765"/>
    </source>
</evidence>
<reference evidence="4" key="2">
    <citation type="submission" date="2020-05" db="UniProtKB">
        <authorList>
            <consortium name="EnsemblMetazoa"/>
        </authorList>
    </citation>
    <scope>IDENTIFICATION</scope>
</reference>
<name>A0A084W7Q0_ANOSI</name>
<evidence type="ECO:0000313" key="4">
    <source>
        <dbReference type="EnsemblMetazoa" id="ASIC014132-PA"/>
    </source>
</evidence>
<feature type="transmembrane region" description="Helical" evidence="1">
    <location>
        <begin position="12"/>
        <end position="31"/>
    </location>
</feature>
<organism evidence="3">
    <name type="scientific">Anopheles sinensis</name>
    <name type="common">Mosquito</name>
    <dbReference type="NCBI Taxonomy" id="74873"/>
    <lineage>
        <taxon>Eukaryota</taxon>
        <taxon>Metazoa</taxon>
        <taxon>Ecdysozoa</taxon>
        <taxon>Arthropoda</taxon>
        <taxon>Hexapoda</taxon>
        <taxon>Insecta</taxon>
        <taxon>Pterygota</taxon>
        <taxon>Neoptera</taxon>
        <taxon>Endopterygota</taxon>
        <taxon>Diptera</taxon>
        <taxon>Nematocera</taxon>
        <taxon>Culicoidea</taxon>
        <taxon>Culicidae</taxon>
        <taxon>Anophelinae</taxon>
        <taxon>Anopheles</taxon>
    </lineage>
</organism>
<evidence type="ECO:0008006" key="6">
    <source>
        <dbReference type="Google" id="ProtNLM"/>
    </source>
</evidence>
<keyword evidence="2" id="KW-0732">Signal</keyword>
<keyword evidence="1" id="KW-0812">Transmembrane</keyword>
<dbReference type="VEuPathDB" id="VectorBase:ASIC014132"/>
<feature type="signal peptide" evidence="2">
    <location>
        <begin position="1"/>
        <end position="21"/>
    </location>
</feature>
<reference evidence="3 5" key="1">
    <citation type="journal article" date="2014" name="BMC Genomics">
        <title>Genome sequence of Anopheles sinensis provides insight into genetics basis of mosquito competence for malaria parasites.</title>
        <authorList>
            <person name="Zhou D."/>
            <person name="Zhang D."/>
            <person name="Ding G."/>
            <person name="Shi L."/>
            <person name="Hou Q."/>
            <person name="Ye Y."/>
            <person name="Xu Y."/>
            <person name="Zhou H."/>
            <person name="Xiong C."/>
            <person name="Li S."/>
            <person name="Yu J."/>
            <person name="Hong S."/>
            <person name="Yu X."/>
            <person name="Zou P."/>
            <person name="Chen C."/>
            <person name="Chang X."/>
            <person name="Wang W."/>
            <person name="Lv Y."/>
            <person name="Sun Y."/>
            <person name="Ma L."/>
            <person name="Shen B."/>
            <person name="Zhu C."/>
        </authorList>
    </citation>
    <scope>NUCLEOTIDE SEQUENCE [LARGE SCALE GENOMIC DNA]</scope>
</reference>
<evidence type="ECO:0000256" key="1">
    <source>
        <dbReference type="SAM" id="Phobius"/>
    </source>
</evidence>
<dbReference type="Proteomes" id="UP000030765">
    <property type="component" value="Unassembled WGS sequence"/>
</dbReference>
<dbReference type="EMBL" id="ATLV01021271">
    <property type="status" value="NOT_ANNOTATED_CDS"/>
    <property type="molecule type" value="Genomic_DNA"/>
</dbReference>
<keyword evidence="1" id="KW-0472">Membrane</keyword>
<sequence>MSKDIHGSCCVFVRLIFIVDALSCPVIVRLWSLDGEVFERLTRVSSNRSGGKDGWMAVSCLRAMEPASSW</sequence>